<dbReference type="InterPro" id="IPR004381">
    <property type="entry name" value="Glycerate_kinase"/>
</dbReference>
<evidence type="ECO:0000313" key="5">
    <source>
        <dbReference type="EMBL" id="WNC68424.1"/>
    </source>
</evidence>
<name>A0ABY9TIK5_9GAMM</name>
<evidence type="ECO:0000256" key="2">
    <source>
        <dbReference type="ARBA" id="ARBA00022679"/>
    </source>
</evidence>
<dbReference type="SUPFAM" id="SSF110738">
    <property type="entry name" value="Glycerate kinase I"/>
    <property type="match status" value="1"/>
</dbReference>
<evidence type="ECO:0000256" key="1">
    <source>
        <dbReference type="ARBA" id="ARBA00006284"/>
    </source>
</evidence>
<dbReference type="Gene3D" id="3.40.50.10350">
    <property type="entry name" value="Glycerate kinase, domain 1"/>
    <property type="match status" value="1"/>
</dbReference>
<dbReference type="Pfam" id="PF02595">
    <property type="entry name" value="Gly_kinase"/>
    <property type="match status" value="1"/>
</dbReference>
<comment type="similarity">
    <text evidence="1 4">Belongs to the glycerate kinase type-1 family.</text>
</comment>
<proteinExistence type="inferred from homology"/>
<dbReference type="NCBIfam" id="TIGR00045">
    <property type="entry name" value="glycerate kinase"/>
    <property type="match status" value="1"/>
</dbReference>
<dbReference type="EMBL" id="CP134146">
    <property type="protein sequence ID" value="WNC68424.1"/>
    <property type="molecule type" value="Genomic_DNA"/>
</dbReference>
<evidence type="ECO:0000256" key="3">
    <source>
        <dbReference type="ARBA" id="ARBA00022777"/>
    </source>
</evidence>
<dbReference type="RefSeq" id="WP_348387580.1">
    <property type="nucleotide sequence ID" value="NZ_CP134146.1"/>
</dbReference>
<dbReference type="PIRSF" id="PIRSF006078">
    <property type="entry name" value="GlxK"/>
    <property type="match status" value="1"/>
</dbReference>
<keyword evidence="3 4" id="KW-0418">Kinase</keyword>
<sequence length="377" mass="39039">MKIVIAPDSFKESLTALEVAHAIEAGFKQVFPDAKYVKIPMADGGEGTVQALVDATKGNIVRTSVKGPLHAQVDSFYGILGDGETAVIEMAAASGLHLIDESEKDAKLTCSYGTGQLINDALDKGIRKFVIGLGGSATNDGGAGMLTALGAVLTDSNGKQIPAGGIHLHRLNHIDQTNIHPQLSRATFLVACDVSNPLCGDYGASAVFGSQKGASKTDIAELDKNLLHFGQKLEAVSKKTIVNFSGSGAAGGMGASLLAICNAQLQSGIELVTSTLDLADKVKNADLVITGEGRIDGQSVFGKTPVGVAKVAKQHDCAVIAISGSVTDDYDVVFQHGIDAVFPIISEPCSLSEALAKGAINIKRTAFNIANTLKLNN</sequence>
<reference evidence="6" key="1">
    <citation type="submission" date="2023-09" db="EMBL/GenBank/DDBJ databases">
        <authorList>
            <person name="Li S."/>
            <person name="Li X."/>
            <person name="Zhang C."/>
            <person name="Zhao Z."/>
        </authorList>
    </citation>
    <scope>NUCLEOTIDE SEQUENCE [LARGE SCALE GENOMIC DNA]</scope>
    <source>
        <strain evidence="6">SQ345</strain>
    </source>
</reference>
<dbReference type="PANTHER" id="PTHR21599:SF0">
    <property type="entry name" value="GLYCERATE KINASE"/>
    <property type="match status" value="1"/>
</dbReference>
<dbReference type="GO" id="GO:0008887">
    <property type="term" value="F:glycerate kinase activity"/>
    <property type="evidence" value="ECO:0007669"/>
    <property type="project" value="UniProtKB-EC"/>
</dbReference>
<organism evidence="5 6">
    <name type="scientific">Thalassotalea nanhaiensis</name>
    <dbReference type="NCBI Taxonomy" id="3065648"/>
    <lineage>
        <taxon>Bacteria</taxon>
        <taxon>Pseudomonadati</taxon>
        <taxon>Pseudomonadota</taxon>
        <taxon>Gammaproteobacteria</taxon>
        <taxon>Alteromonadales</taxon>
        <taxon>Colwelliaceae</taxon>
        <taxon>Thalassotalea</taxon>
    </lineage>
</organism>
<dbReference type="Gene3D" id="3.90.1510.10">
    <property type="entry name" value="Glycerate kinase, domain 2"/>
    <property type="match status" value="1"/>
</dbReference>
<evidence type="ECO:0000313" key="6">
    <source>
        <dbReference type="Proteomes" id="UP001248581"/>
    </source>
</evidence>
<dbReference type="InterPro" id="IPR036129">
    <property type="entry name" value="Glycerate_kinase_sf"/>
</dbReference>
<dbReference type="PANTHER" id="PTHR21599">
    <property type="entry name" value="GLYCERATE KINASE"/>
    <property type="match status" value="1"/>
</dbReference>
<keyword evidence="6" id="KW-1185">Reference proteome</keyword>
<evidence type="ECO:0000256" key="4">
    <source>
        <dbReference type="PIRNR" id="PIRNR006078"/>
    </source>
</evidence>
<dbReference type="InterPro" id="IPR018193">
    <property type="entry name" value="Glyc_kinase_flavodox-like_fold"/>
</dbReference>
<gene>
    <name evidence="5" type="ORF">RI845_18135</name>
</gene>
<protein>
    <submittedName>
        <fullName evidence="5">Glycerate kinase</fullName>
        <ecNumber evidence="5">2.7.1.31</ecNumber>
    </submittedName>
</protein>
<dbReference type="EC" id="2.7.1.31" evidence="5"/>
<keyword evidence="2 4" id="KW-0808">Transferase</keyword>
<dbReference type="InterPro" id="IPR018197">
    <property type="entry name" value="Glycerate_kinase_RE-like"/>
</dbReference>
<dbReference type="Proteomes" id="UP001248581">
    <property type="component" value="Chromosome"/>
</dbReference>
<accession>A0ABY9TIK5</accession>